<dbReference type="Proteomes" id="UP000281098">
    <property type="component" value="Unassembled WGS sequence"/>
</dbReference>
<dbReference type="Pfam" id="PF04972">
    <property type="entry name" value="BON"/>
    <property type="match status" value="1"/>
</dbReference>
<dbReference type="PANTHER" id="PTHR34606">
    <property type="entry name" value="BON DOMAIN-CONTAINING PROTEIN"/>
    <property type="match status" value="1"/>
</dbReference>
<dbReference type="Gene3D" id="3.30.1340.30">
    <property type="match status" value="1"/>
</dbReference>
<evidence type="ECO:0000259" key="3">
    <source>
        <dbReference type="PROSITE" id="PS50914"/>
    </source>
</evidence>
<protein>
    <submittedName>
        <fullName evidence="4">BON domain-containing protein</fullName>
    </submittedName>
    <submittedName>
        <fullName evidence="5">Transporter</fullName>
    </submittedName>
</protein>
<dbReference type="EMBL" id="QTPM01000001">
    <property type="protein sequence ID" value="RQY99746.1"/>
    <property type="molecule type" value="Genomic_DNA"/>
</dbReference>
<dbReference type="PROSITE" id="PS51257">
    <property type="entry name" value="PROKAR_LIPOPROTEIN"/>
    <property type="match status" value="1"/>
</dbReference>
<evidence type="ECO:0000313" key="5">
    <source>
        <dbReference type="EMBL" id="KWA58774.1"/>
    </source>
</evidence>
<feature type="signal peptide" evidence="2">
    <location>
        <begin position="1"/>
        <end position="22"/>
    </location>
</feature>
<accession>A0A104X5I2</accession>
<evidence type="ECO:0000313" key="4">
    <source>
        <dbReference type="EMBL" id="KAB0641258.1"/>
    </source>
</evidence>
<reference evidence="4 9" key="3">
    <citation type="submission" date="2019-09" db="EMBL/GenBank/DDBJ databases">
        <title>Draft genome sequences of 48 bacterial type strains from the CCUG.</title>
        <authorList>
            <person name="Tunovic T."/>
            <person name="Pineiro-Iglesias B."/>
            <person name="Unosson C."/>
            <person name="Inganas E."/>
            <person name="Ohlen M."/>
            <person name="Cardew S."/>
            <person name="Jensie-Markopoulos S."/>
            <person name="Salva-Serra F."/>
            <person name="Jaen-Luchoro D."/>
            <person name="Karlsson R."/>
            <person name="Svensson-Stadler L."/>
            <person name="Chun J."/>
            <person name="Moore E."/>
        </authorList>
    </citation>
    <scope>NUCLEOTIDE SEQUENCE [LARGE SCALE GENOMIC DNA]</scope>
    <source>
        <strain evidence="4 9">CCUG 65686</strain>
    </source>
</reference>
<gene>
    <name evidence="6" type="ORF">DF017_00785</name>
    <name evidence="4" type="ORF">F7R25_01720</name>
    <name evidence="5" type="ORF">WT44_21700</name>
</gene>
<dbReference type="PANTHER" id="PTHR34606:SF15">
    <property type="entry name" value="BON DOMAIN-CONTAINING PROTEIN"/>
    <property type="match status" value="1"/>
</dbReference>
<evidence type="ECO:0000313" key="6">
    <source>
        <dbReference type="EMBL" id="RQY99746.1"/>
    </source>
</evidence>
<dbReference type="GeneID" id="93056524"/>
<dbReference type="KEGG" id="bstg:WT74_24095"/>
<reference evidence="6 8" key="2">
    <citation type="submission" date="2018-08" db="EMBL/GenBank/DDBJ databases">
        <title>Comparative analysis of Burkholderia isolates from Puerto Rico.</title>
        <authorList>
            <person name="Hall C."/>
            <person name="Sahl J."/>
            <person name="Wagner D."/>
        </authorList>
    </citation>
    <scope>NUCLEOTIDE SEQUENCE [LARGE SCALE GENOMIC DNA]</scope>
    <source>
        <strain evidence="6 8">Bp8966</strain>
    </source>
</reference>
<evidence type="ECO:0000256" key="2">
    <source>
        <dbReference type="SAM" id="SignalP"/>
    </source>
</evidence>
<proteinExistence type="predicted"/>
<dbReference type="InterPro" id="IPR007055">
    <property type="entry name" value="BON_dom"/>
</dbReference>
<dbReference type="EMBL" id="VZOK01000002">
    <property type="protein sequence ID" value="KAB0641258.1"/>
    <property type="molecule type" value="Genomic_DNA"/>
</dbReference>
<evidence type="ECO:0000313" key="8">
    <source>
        <dbReference type="Proteomes" id="UP000281098"/>
    </source>
</evidence>
<evidence type="ECO:0000313" key="9">
    <source>
        <dbReference type="Proteomes" id="UP000473470"/>
    </source>
</evidence>
<keyword evidence="2" id="KW-0732">Signal</keyword>
<name>A0A104X5I2_9BURK</name>
<keyword evidence="8" id="KW-1185">Reference proteome</keyword>
<sequence>MKVRSMIVVAGVAMASSLACYAQSAAPDAAAPGAQAAQAAPAPASPKAAKKAERAANRAFAKKVRLAIMKSPGIGDAQVTVFAKAKTGEVTLAGVITDQSQDRAAVEAARGVQGVTSVTSKLGLRLEGGQ</sequence>
<dbReference type="STRING" id="1503054.WT74_24095"/>
<dbReference type="InterPro" id="IPR051686">
    <property type="entry name" value="Lipoprotein_DolP"/>
</dbReference>
<dbReference type="Proteomes" id="UP000068603">
    <property type="component" value="Unassembled WGS sequence"/>
</dbReference>
<organism evidence="5">
    <name type="scientific">Burkholderia stagnalis</name>
    <dbReference type="NCBI Taxonomy" id="1503054"/>
    <lineage>
        <taxon>Bacteria</taxon>
        <taxon>Pseudomonadati</taxon>
        <taxon>Pseudomonadota</taxon>
        <taxon>Betaproteobacteria</taxon>
        <taxon>Burkholderiales</taxon>
        <taxon>Burkholderiaceae</taxon>
        <taxon>Burkholderia</taxon>
        <taxon>Burkholderia cepacia complex</taxon>
    </lineage>
</organism>
<feature type="compositionally biased region" description="Low complexity" evidence="1">
    <location>
        <begin position="32"/>
        <end position="47"/>
    </location>
</feature>
<dbReference type="PROSITE" id="PS50914">
    <property type="entry name" value="BON"/>
    <property type="match status" value="1"/>
</dbReference>
<feature type="chain" id="PRO_5044547845" evidence="2">
    <location>
        <begin position="23"/>
        <end position="130"/>
    </location>
</feature>
<dbReference type="EMBL" id="LPHB01000056">
    <property type="protein sequence ID" value="KWA58774.1"/>
    <property type="molecule type" value="Genomic_DNA"/>
</dbReference>
<feature type="region of interest" description="Disordered" evidence="1">
    <location>
        <begin position="32"/>
        <end position="54"/>
    </location>
</feature>
<feature type="domain" description="BON" evidence="3">
    <location>
        <begin position="56"/>
        <end position="126"/>
    </location>
</feature>
<dbReference type="RefSeq" id="WP_059566022.1">
    <property type="nucleotide sequence ID" value="NZ_CABVPM010000003.1"/>
</dbReference>
<reference evidence="5 7" key="1">
    <citation type="submission" date="2015-11" db="EMBL/GenBank/DDBJ databases">
        <title>Expanding the genomic diversity of Burkholderia species for the development of highly accurate diagnostics.</title>
        <authorList>
            <person name="Sahl J."/>
            <person name="Keim P."/>
            <person name="Wagner D."/>
        </authorList>
    </citation>
    <scope>NUCLEOTIDE SEQUENCE [LARGE SCALE GENOMIC DNA]</scope>
    <source>
        <strain evidence="5 7">MSMB1960WGS</strain>
    </source>
</reference>
<dbReference type="AlphaFoldDB" id="A0A104X5I2"/>
<comment type="caution">
    <text evidence="5">The sequence shown here is derived from an EMBL/GenBank/DDBJ whole genome shotgun (WGS) entry which is preliminary data.</text>
</comment>
<dbReference type="Proteomes" id="UP000473470">
    <property type="component" value="Unassembled WGS sequence"/>
</dbReference>
<evidence type="ECO:0000313" key="7">
    <source>
        <dbReference type="Proteomes" id="UP000068603"/>
    </source>
</evidence>
<evidence type="ECO:0000256" key="1">
    <source>
        <dbReference type="SAM" id="MobiDB-lite"/>
    </source>
</evidence>